<reference evidence="3 4" key="1">
    <citation type="submission" date="2021-01" db="EMBL/GenBank/DDBJ databases">
        <title>Whole genome shotgun sequence of Planotetraspora phitsanulokensis NBRC 104273.</title>
        <authorList>
            <person name="Komaki H."/>
            <person name="Tamura T."/>
        </authorList>
    </citation>
    <scope>NUCLEOTIDE SEQUENCE [LARGE SCALE GENOMIC DNA]</scope>
    <source>
        <strain evidence="3 4">NBRC 104273</strain>
    </source>
</reference>
<dbReference type="PANTHER" id="PTHR10098">
    <property type="entry name" value="RAPSYN-RELATED"/>
    <property type="match status" value="1"/>
</dbReference>
<dbReference type="Pfam" id="PF12770">
    <property type="entry name" value="CHAT"/>
    <property type="match status" value="1"/>
</dbReference>
<dbReference type="AlphaFoldDB" id="A0A8J3U1H1"/>
<organism evidence="3 4">
    <name type="scientific">Planotetraspora phitsanulokensis</name>
    <dbReference type="NCBI Taxonomy" id="575192"/>
    <lineage>
        <taxon>Bacteria</taxon>
        <taxon>Bacillati</taxon>
        <taxon>Actinomycetota</taxon>
        <taxon>Actinomycetes</taxon>
        <taxon>Streptosporangiales</taxon>
        <taxon>Streptosporangiaceae</taxon>
        <taxon>Planotetraspora</taxon>
    </lineage>
</organism>
<name>A0A8J3U1H1_9ACTN</name>
<evidence type="ECO:0000256" key="1">
    <source>
        <dbReference type="SAM" id="MobiDB-lite"/>
    </source>
</evidence>
<proteinExistence type="predicted"/>
<feature type="region of interest" description="Disordered" evidence="1">
    <location>
        <begin position="977"/>
        <end position="996"/>
    </location>
</feature>
<dbReference type="EMBL" id="BOOP01000004">
    <property type="protein sequence ID" value="GII36167.1"/>
    <property type="molecule type" value="Genomic_DNA"/>
</dbReference>
<comment type="caution">
    <text evidence="3">The sequence shown here is derived from an EMBL/GenBank/DDBJ whole genome shotgun (WGS) entry which is preliminary data.</text>
</comment>
<feature type="region of interest" description="Disordered" evidence="1">
    <location>
        <begin position="142"/>
        <end position="182"/>
    </location>
</feature>
<dbReference type="InterPro" id="IPR024983">
    <property type="entry name" value="CHAT_dom"/>
</dbReference>
<feature type="domain" description="CHAT" evidence="2">
    <location>
        <begin position="697"/>
        <end position="975"/>
    </location>
</feature>
<feature type="region of interest" description="Disordered" evidence="1">
    <location>
        <begin position="405"/>
        <end position="424"/>
    </location>
</feature>
<dbReference type="RefSeq" id="WP_204071907.1">
    <property type="nucleotide sequence ID" value="NZ_BAABHI010000012.1"/>
</dbReference>
<dbReference type="Proteomes" id="UP000622547">
    <property type="component" value="Unassembled WGS sequence"/>
</dbReference>
<evidence type="ECO:0000313" key="3">
    <source>
        <dbReference type="EMBL" id="GII36167.1"/>
    </source>
</evidence>
<keyword evidence="4" id="KW-1185">Reference proteome</keyword>
<evidence type="ECO:0000313" key="4">
    <source>
        <dbReference type="Proteomes" id="UP000622547"/>
    </source>
</evidence>
<evidence type="ECO:0000259" key="2">
    <source>
        <dbReference type="Pfam" id="PF12770"/>
    </source>
</evidence>
<protein>
    <recommendedName>
        <fullName evidence="2">CHAT domain-containing protein</fullName>
    </recommendedName>
</protein>
<sequence length="996" mass="103747">MAGGGWNLIGHVPAIVIAEPVYSADGGRAGWRETAPRPRDAFLTRLFTGLELRLRPDGSAEGRLGTGTPLAGTWRPHAGHVLVTTQAGDGSTLDGCLTTDAGAAVPRAGAESAGAGGEFDAVYTGRGRVGGVVAHVRQRLAAHDGPPGNTSTSHVPPPGPSSGSVPSGHVPPPGSPGAAGVDESVAGVDESAAVRELTTRLSRSSLRGRWRRALGPVDDLVEGLVEGLVVTELDGSLVGVEALGGGFLRLARGPDVAAGLALRPGGWAFVLLVRDDEAPPTGFTAEDRPALRRLGADLLAAGRHAQAAPVLDLAAELYGHDPPRGASDLIDRLGLCDARIRCAFAGSAYARLPGLLVAAAESRRDLTLGPYAFNPWLDALRFIGSSAEALNETLAQLAGLTGAYRRRQRRGPDGSPGSDALHAAARESAEATGSLCAALREIGSHLDDPVTVEALSEHVDGLLSGCGETLGAAARRLASSGPRDGGTEASRAHETVALAIGDGVETLALLRTHLRRADPASAARFVREQARQAAHVTAGYVETWRAMLDDAWEKILSTDLALPFYERMVTLLLDLELPEDALAVSEMSRARAFADALHAAGEPAEDPALGLGGAGPVSRAALLDLLTLHEAAVVEYFLTGDLLALWVRPRGGPVTSVTRRIDRARLSEDVAEYGRLARTPRHDARSRAAMAEVLSRLGAVLWDVIPDGLLPDDPDEPVTVVPHAELFRVPFAALRDASGAYLVERHAIRVLPALALTPGLTPGPAAASPQAAGGRPTLVALVNPSPMAEGAPLDWTERRFDAITSLYGEHVLHTGPAAGMATLREVAGQGTVLYFGTHARAVPDLHGDPLASYLVLAPSADHDGILRAREVPDLGIAADLVILAACETGAGAVSADGIIGLSRAFLTAGPTGLITTLHPVGERASLELMADFHEAWLLDGREPVSALRHAQARAASAQRPSAQEPHLWAAFTFFGLGSRTRPPSRSEPRTRKAAQA</sequence>
<accession>A0A8J3U1H1</accession>
<gene>
    <name evidence="3" type="ORF">Pph01_11700</name>
</gene>
<dbReference type="PANTHER" id="PTHR10098:SF108">
    <property type="entry name" value="TETRATRICOPEPTIDE REPEAT PROTEIN 28"/>
    <property type="match status" value="1"/>
</dbReference>